<keyword evidence="2" id="KW-1185">Reference proteome</keyword>
<protein>
    <submittedName>
        <fullName evidence="1">Uncharacterized protein</fullName>
    </submittedName>
</protein>
<dbReference type="EMBL" id="CM016560">
    <property type="protein sequence ID" value="TKV96406.1"/>
    <property type="molecule type" value="Genomic_DNA"/>
</dbReference>
<organism evidence="1 2">
    <name type="scientific">Setaria viridis</name>
    <name type="common">Green bristlegrass</name>
    <name type="synonym">Setaria italica subsp. viridis</name>
    <dbReference type="NCBI Taxonomy" id="4556"/>
    <lineage>
        <taxon>Eukaryota</taxon>
        <taxon>Viridiplantae</taxon>
        <taxon>Streptophyta</taxon>
        <taxon>Embryophyta</taxon>
        <taxon>Tracheophyta</taxon>
        <taxon>Spermatophyta</taxon>
        <taxon>Magnoliopsida</taxon>
        <taxon>Liliopsida</taxon>
        <taxon>Poales</taxon>
        <taxon>Poaceae</taxon>
        <taxon>PACMAD clade</taxon>
        <taxon>Panicoideae</taxon>
        <taxon>Panicodae</taxon>
        <taxon>Paniceae</taxon>
        <taxon>Cenchrinae</taxon>
        <taxon>Setaria</taxon>
    </lineage>
</organism>
<evidence type="ECO:0000313" key="2">
    <source>
        <dbReference type="Proteomes" id="UP000298652"/>
    </source>
</evidence>
<dbReference type="AlphaFoldDB" id="A0A4U6TGK0"/>
<proteinExistence type="predicted"/>
<sequence length="85" mass="9653">MRNFKSYQYQTPINNTKADAAISTHEAAVNTQCSNLFPHSCEATPSQFIRGVKVIRSFLNQVILRVTKVTKHLTQVAPTYFAYFV</sequence>
<gene>
    <name evidence="1" type="ORF">SEVIR_9G426300v2</name>
</gene>
<reference evidence="1" key="1">
    <citation type="submission" date="2019-03" db="EMBL/GenBank/DDBJ databases">
        <title>WGS assembly of Setaria viridis.</title>
        <authorList>
            <person name="Huang P."/>
            <person name="Jenkins J."/>
            <person name="Grimwood J."/>
            <person name="Barry K."/>
            <person name="Healey A."/>
            <person name="Mamidi S."/>
            <person name="Sreedasyam A."/>
            <person name="Shu S."/>
            <person name="Feldman M."/>
            <person name="Wu J."/>
            <person name="Yu Y."/>
            <person name="Chen C."/>
            <person name="Johnson J."/>
            <person name="Rokhsar D."/>
            <person name="Baxter I."/>
            <person name="Schmutz J."/>
            <person name="Brutnell T."/>
            <person name="Kellogg E."/>
        </authorList>
    </citation>
    <scope>NUCLEOTIDE SEQUENCE [LARGE SCALE GENOMIC DNA]</scope>
</reference>
<dbReference type="Proteomes" id="UP000298652">
    <property type="component" value="Chromosome 9"/>
</dbReference>
<evidence type="ECO:0000313" key="1">
    <source>
        <dbReference type="EMBL" id="TKV96406.1"/>
    </source>
</evidence>
<dbReference type="Gramene" id="TKV96406">
    <property type="protein sequence ID" value="TKV96406"/>
    <property type="gene ID" value="SEVIR_9G426300v2"/>
</dbReference>
<accession>A0A4U6TGK0</accession>
<name>A0A4U6TGK0_SETVI</name>